<comment type="caution">
    <text evidence="4">The sequence shown here is derived from an EMBL/GenBank/DDBJ whole genome shotgun (WGS) entry which is preliminary data.</text>
</comment>
<feature type="domain" description="Alcohol dehydrogenase iron-type/glycerol dehydrogenase GldA" evidence="2">
    <location>
        <begin position="19"/>
        <end position="150"/>
    </location>
</feature>
<accession>A0A356LAX1</accession>
<dbReference type="GO" id="GO:0046872">
    <property type="term" value="F:metal ion binding"/>
    <property type="evidence" value="ECO:0007669"/>
    <property type="project" value="InterPro"/>
</dbReference>
<dbReference type="AlphaFoldDB" id="A0A356LAX1"/>
<protein>
    <submittedName>
        <fullName evidence="4">Uncharacterized protein</fullName>
    </submittedName>
</protein>
<evidence type="ECO:0000313" key="4">
    <source>
        <dbReference type="EMBL" id="HBP27969.1"/>
    </source>
</evidence>
<proteinExistence type="predicted"/>
<sequence length="349" mass="37406">MRNPITKMHFPAQIILLGKFQDALKDIVGKRILVVGSSRSVALADWSALFPQAEVTVFSGSLPHTPALVLNQSTVLAKAFKPDIIIGIGSGSAIDLVKGVLDSVPATFIAIPTSLGGGEMTNVYGIRTVSGTKEGKGGRQYLASTVIYDPELLESLPRHELAASGINSWAHCIEAFYSVKSNWFGKSAAMQAGRMWPTLLKQSYGKPLDGTIRLQLFEAASLAGFSINACGLGLHHAVCHVVGGATGLTHGVINAIALPKTLAINREMAPQAIRLVEEAFRVNDIVALSQELIDTLQLPRSLNSLGVSWKTMEPLTDSLMAAHHLKFNPAALDRDRAQRLMHAVFTGNL</sequence>
<dbReference type="Pfam" id="PF25137">
    <property type="entry name" value="ADH_Fe_C"/>
    <property type="match status" value="1"/>
</dbReference>
<gene>
    <name evidence="4" type="ORF">DD666_00960</name>
</gene>
<evidence type="ECO:0000313" key="5">
    <source>
        <dbReference type="Proteomes" id="UP000264036"/>
    </source>
</evidence>
<dbReference type="InterPro" id="IPR001670">
    <property type="entry name" value="ADH_Fe/GldA"/>
</dbReference>
<dbReference type="SUPFAM" id="SSF56796">
    <property type="entry name" value="Dehydroquinate synthase-like"/>
    <property type="match status" value="1"/>
</dbReference>
<name>A0A356LAX1_9BURK</name>
<evidence type="ECO:0000256" key="1">
    <source>
        <dbReference type="ARBA" id="ARBA00023002"/>
    </source>
</evidence>
<dbReference type="EMBL" id="DOEK01000004">
    <property type="protein sequence ID" value="HBP27969.1"/>
    <property type="molecule type" value="Genomic_DNA"/>
</dbReference>
<feature type="domain" description="Fe-containing alcohol dehydrogenase-like C-terminal" evidence="3">
    <location>
        <begin position="162"/>
        <end position="343"/>
    </location>
</feature>
<keyword evidence="1" id="KW-0560">Oxidoreductase</keyword>
<dbReference type="Pfam" id="PF00465">
    <property type="entry name" value="Fe-ADH"/>
    <property type="match status" value="1"/>
</dbReference>
<dbReference type="GO" id="GO:0004022">
    <property type="term" value="F:alcohol dehydrogenase (NAD+) activity"/>
    <property type="evidence" value="ECO:0007669"/>
    <property type="project" value="TreeGrafter"/>
</dbReference>
<reference evidence="4 5" key="1">
    <citation type="journal article" date="2018" name="Nat. Biotechnol.">
        <title>A standardized bacterial taxonomy based on genome phylogeny substantially revises the tree of life.</title>
        <authorList>
            <person name="Parks D.H."/>
            <person name="Chuvochina M."/>
            <person name="Waite D.W."/>
            <person name="Rinke C."/>
            <person name="Skarshewski A."/>
            <person name="Chaumeil P.A."/>
            <person name="Hugenholtz P."/>
        </authorList>
    </citation>
    <scope>NUCLEOTIDE SEQUENCE [LARGE SCALE GENOMIC DNA]</scope>
    <source>
        <strain evidence="4">UBA10707</strain>
    </source>
</reference>
<evidence type="ECO:0000259" key="3">
    <source>
        <dbReference type="Pfam" id="PF25137"/>
    </source>
</evidence>
<organism evidence="4 5">
    <name type="scientific">Advenella kashmirensis</name>
    <dbReference type="NCBI Taxonomy" id="310575"/>
    <lineage>
        <taxon>Bacteria</taxon>
        <taxon>Pseudomonadati</taxon>
        <taxon>Pseudomonadota</taxon>
        <taxon>Betaproteobacteria</taxon>
        <taxon>Burkholderiales</taxon>
        <taxon>Alcaligenaceae</taxon>
    </lineage>
</organism>
<dbReference type="Gene3D" id="1.20.1090.10">
    <property type="entry name" value="Dehydroquinate synthase-like - alpha domain"/>
    <property type="match status" value="1"/>
</dbReference>
<dbReference type="Gene3D" id="3.40.50.1970">
    <property type="match status" value="1"/>
</dbReference>
<dbReference type="PANTHER" id="PTHR11496:SF83">
    <property type="entry name" value="HYDROXYACID-OXOACID TRANSHYDROGENASE, MITOCHONDRIAL"/>
    <property type="match status" value="1"/>
</dbReference>
<dbReference type="InterPro" id="IPR039697">
    <property type="entry name" value="Alcohol_dehydrogenase_Fe"/>
</dbReference>
<dbReference type="InterPro" id="IPR056798">
    <property type="entry name" value="ADH_Fe_C"/>
</dbReference>
<dbReference type="PANTHER" id="PTHR11496">
    <property type="entry name" value="ALCOHOL DEHYDROGENASE"/>
    <property type="match status" value="1"/>
</dbReference>
<dbReference type="Proteomes" id="UP000264036">
    <property type="component" value="Unassembled WGS sequence"/>
</dbReference>
<evidence type="ECO:0000259" key="2">
    <source>
        <dbReference type="Pfam" id="PF00465"/>
    </source>
</evidence>